<dbReference type="EMBL" id="CDSF01000121">
    <property type="protein sequence ID" value="CEP01896.1"/>
    <property type="molecule type" value="Genomic_DNA"/>
</dbReference>
<geneLocation type="mitochondrion" evidence="2"/>
<evidence type="ECO:0000313" key="1">
    <source>
        <dbReference type="EMBL" id="CEP01896.1"/>
    </source>
</evidence>
<dbReference type="Proteomes" id="UP000039324">
    <property type="component" value="Unassembled WGS sequence"/>
</dbReference>
<reference evidence="1 3" key="1">
    <citation type="submission" date="2015-02" db="EMBL/GenBank/DDBJ databases">
        <authorList>
            <person name="Chooi Y.-H."/>
        </authorList>
    </citation>
    <scope>NUCLEOTIDE SEQUENCE [LARGE SCALE GENOMIC DNA]</scope>
    <source>
        <strain evidence="1">E3</strain>
    </source>
</reference>
<accession>A0A0G4J3N8</accession>
<sequence length="223" mass="24512">MLLELLVLRDGSLTVTQANPFHMCLAILRSLELSPQSALHVSGEIARRQPMSLLSLCVDNRISFLDAVRSEHASNRLRALLLVTRQFSQTFSIDENLLLVDGLREFMQCEVNLAEMIDFGASVNGMPDNNVPSGDAVVERRSKRNGKMRDDGMDEGMHLQIAPCDANPAELVGFDASVNAIPASKRPQDGAVVDQQPKRVRQHKGEGTYAESSEKVLTVVCIV</sequence>
<dbReference type="EMBL" id="OVEO01000010">
    <property type="protein sequence ID" value="SPQ98669.1"/>
    <property type="molecule type" value="Genomic_DNA"/>
</dbReference>
<dbReference type="Proteomes" id="UP000290189">
    <property type="component" value="Unassembled WGS sequence"/>
</dbReference>
<protein>
    <submittedName>
        <fullName evidence="1">Uncharacterized protein</fullName>
    </submittedName>
</protein>
<keyword evidence="2" id="KW-0496">Mitochondrion</keyword>
<proteinExistence type="predicted"/>
<name>A0A0G4J3N8_PLABS</name>
<reference evidence="2 4" key="2">
    <citation type="submission" date="2018-03" db="EMBL/GenBank/DDBJ databases">
        <authorList>
            <person name="Fogelqvist J."/>
        </authorList>
    </citation>
    <scope>NUCLEOTIDE SEQUENCE [LARGE SCALE GENOMIC DNA]</scope>
</reference>
<evidence type="ECO:0000313" key="2">
    <source>
        <dbReference type="EMBL" id="SPQ98669.1"/>
    </source>
</evidence>
<evidence type="ECO:0000313" key="4">
    <source>
        <dbReference type="Proteomes" id="UP000290189"/>
    </source>
</evidence>
<dbReference type="AlphaFoldDB" id="A0A0G4J3N8"/>
<gene>
    <name evidence="1" type="ORF">PBRA_008839</name>
    <name evidence="2" type="ORF">PLBR_LOCUS5884</name>
</gene>
<organism evidence="1 3">
    <name type="scientific">Plasmodiophora brassicae</name>
    <name type="common">Clubroot disease agent</name>
    <dbReference type="NCBI Taxonomy" id="37360"/>
    <lineage>
        <taxon>Eukaryota</taxon>
        <taxon>Sar</taxon>
        <taxon>Rhizaria</taxon>
        <taxon>Endomyxa</taxon>
        <taxon>Phytomyxea</taxon>
        <taxon>Plasmodiophorida</taxon>
        <taxon>Plasmodiophoridae</taxon>
        <taxon>Plasmodiophora</taxon>
    </lineage>
</organism>
<evidence type="ECO:0000313" key="3">
    <source>
        <dbReference type="Proteomes" id="UP000039324"/>
    </source>
</evidence>
<keyword evidence="3" id="KW-1185">Reference proteome</keyword>